<feature type="transmembrane region" description="Helical" evidence="1">
    <location>
        <begin position="51"/>
        <end position="68"/>
    </location>
</feature>
<keyword evidence="1" id="KW-1133">Transmembrane helix</keyword>
<evidence type="ECO:0000313" key="3">
    <source>
        <dbReference type="Proteomes" id="UP001160142"/>
    </source>
</evidence>
<keyword evidence="1" id="KW-0812">Transmembrane</keyword>
<dbReference type="InterPro" id="IPR021362">
    <property type="entry name" value="DUF2834"/>
</dbReference>
<accession>A0ABT6KLP3</accession>
<dbReference type="Pfam" id="PF11196">
    <property type="entry name" value="DUF2834"/>
    <property type="match status" value="1"/>
</dbReference>
<sequence length="122" mass="13407">MARGLTPLFFVYLALSIAGLAITWTFNGLAIAQGSAWFGEWFSNGAATQSLQWDLVVLATAASVFVIVESRRLGMRRAWMLVPLSFLTAVAFTVPLFLALRERHLTRLRGGELPRTDPKPAA</sequence>
<dbReference type="EMBL" id="JARXVQ010000001">
    <property type="protein sequence ID" value="MDH6180368.1"/>
    <property type="molecule type" value="Genomic_DNA"/>
</dbReference>
<proteinExistence type="predicted"/>
<dbReference type="Proteomes" id="UP001160142">
    <property type="component" value="Unassembled WGS sequence"/>
</dbReference>
<feature type="transmembrane region" description="Helical" evidence="1">
    <location>
        <begin position="80"/>
        <end position="100"/>
    </location>
</feature>
<keyword evidence="1" id="KW-0472">Membrane</keyword>
<gene>
    <name evidence="2" type="ORF">M2152_000550</name>
</gene>
<reference evidence="2 3" key="1">
    <citation type="submission" date="2023-04" db="EMBL/GenBank/DDBJ databases">
        <title>Genome Encyclopedia of Bacteria and Archaea VI: Functional Genomics of Type Strains.</title>
        <authorList>
            <person name="Whitman W."/>
        </authorList>
    </citation>
    <scope>NUCLEOTIDE SEQUENCE [LARGE SCALE GENOMIC DNA]</scope>
    <source>
        <strain evidence="2 3">SG_E_30_P1</strain>
    </source>
</reference>
<evidence type="ECO:0000313" key="2">
    <source>
        <dbReference type="EMBL" id="MDH6180368.1"/>
    </source>
</evidence>
<evidence type="ECO:0008006" key="4">
    <source>
        <dbReference type="Google" id="ProtNLM"/>
    </source>
</evidence>
<comment type="caution">
    <text evidence="2">The sequence shown here is derived from an EMBL/GenBank/DDBJ whole genome shotgun (WGS) entry which is preliminary data.</text>
</comment>
<dbReference type="RefSeq" id="WP_322132724.1">
    <property type="nucleotide sequence ID" value="NZ_CP085036.1"/>
</dbReference>
<organism evidence="2 3">
    <name type="scientific">Antiquaquibacter oligotrophicus</name>
    <dbReference type="NCBI Taxonomy" id="2880260"/>
    <lineage>
        <taxon>Bacteria</taxon>
        <taxon>Bacillati</taxon>
        <taxon>Actinomycetota</taxon>
        <taxon>Actinomycetes</taxon>
        <taxon>Micrococcales</taxon>
        <taxon>Microbacteriaceae</taxon>
        <taxon>Antiquaquibacter</taxon>
    </lineage>
</organism>
<feature type="transmembrane region" description="Helical" evidence="1">
    <location>
        <begin position="9"/>
        <end position="31"/>
    </location>
</feature>
<name>A0ABT6KLP3_9MICO</name>
<protein>
    <recommendedName>
        <fullName evidence="4">DUF2834 domain-containing protein</fullName>
    </recommendedName>
</protein>
<keyword evidence="3" id="KW-1185">Reference proteome</keyword>
<evidence type="ECO:0000256" key="1">
    <source>
        <dbReference type="SAM" id="Phobius"/>
    </source>
</evidence>